<proteinExistence type="predicted"/>
<evidence type="ECO:0000313" key="5">
    <source>
        <dbReference type="Proteomes" id="UP000246569"/>
    </source>
</evidence>
<comment type="cofactor">
    <cofactor evidence="1">
        <name>Mg(2+)</name>
        <dbReference type="ChEBI" id="CHEBI:18420"/>
    </cofactor>
</comment>
<dbReference type="PANTHER" id="PTHR10885:SF0">
    <property type="entry name" value="ISOPENTENYL-DIPHOSPHATE DELTA-ISOMERASE"/>
    <property type="match status" value="1"/>
</dbReference>
<dbReference type="GO" id="GO:0016787">
    <property type="term" value="F:hydrolase activity"/>
    <property type="evidence" value="ECO:0007669"/>
    <property type="project" value="UniProtKB-KW"/>
</dbReference>
<dbReference type="GO" id="GO:0016853">
    <property type="term" value="F:isomerase activity"/>
    <property type="evidence" value="ECO:0007669"/>
    <property type="project" value="UniProtKB-KW"/>
</dbReference>
<dbReference type="PANTHER" id="PTHR10885">
    <property type="entry name" value="ISOPENTENYL-DIPHOSPHATE DELTA-ISOMERASE"/>
    <property type="match status" value="1"/>
</dbReference>
<keyword evidence="4" id="KW-0413">Isomerase</keyword>
<dbReference type="PROSITE" id="PS51462">
    <property type="entry name" value="NUDIX"/>
    <property type="match status" value="1"/>
</dbReference>
<evidence type="ECO:0000256" key="1">
    <source>
        <dbReference type="ARBA" id="ARBA00001946"/>
    </source>
</evidence>
<dbReference type="Gene3D" id="3.90.79.10">
    <property type="entry name" value="Nucleoside Triphosphate Pyrophosphohydrolase"/>
    <property type="match status" value="1"/>
</dbReference>
<dbReference type="Proteomes" id="UP000246569">
    <property type="component" value="Unassembled WGS sequence"/>
</dbReference>
<dbReference type="PROSITE" id="PS00893">
    <property type="entry name" value="NUDIX_BOX"/>
    <property type="match status" value="1"/>
</dbReference>
<sequence length="177" mass="20259">MPEEWFDVVDEHDRPIGRATRAEVHRLGLRHRSVHMLVFNARGELFLQRRSEHKDNFPGLWDSSAAGHVEAGETYEETVPRELHEELGLVLRTPPQFLFAFPASPLTGMEFVRVYRIEAEGPFVLDPVEVAEGRWFTPQAVDAWLSEHPQQTTATLHEIWGRWCAMAAAGRNVHSEP</sequence>
<comment type="caution">
    <text evidence="4">The sequence shown here is derived from an EMBL/GenBank/DDBJ whole genome shotgun (WGS) entry which is preliminary data.</text>
</comment>
<name>A0A317MWP0_9GAMM</name>
<dbReference type="InterPro" id="IPR015797">
    <property type="entry name" value="NUDIX_hydrolase-like_dom_sf"/>
</dbReference>
<dbReference type="EMBL" id="QGTJ01000011">
    <property type="protein sequence ID" value="PWV59283.1"/>
    <property type="molecule type" value="Genomic_DNA"/>
</dbReference>
<evidence type="ECO:0000259" key="3">
    <source>
        <dbReference type="PROSITE" id="PS51462"/>
    </source>
</evidence>
<organism evidence="4 5">
    <name type="scientific">Plasticicumulans acidivorans</name>
    <dbReference type="NCBI Taxonomy" id="886464"/>
    <lineage>
        <taxon>Bacteria</taxon>
        <taxon>Pseudomonadati</taxon>
        <taxon>Pseudomonadota</taxon>
        <taxon>Gammaproteobacteria</taxon>
        <taxon>Candidatus Competibacteraceae</taxon>
        <taxon>Plasticicumulans</taxon>
    </lineage>
</organism>
<dbReference type="SUPFAM" id="SSF55811">
    <property type="entry name" value="Nudix"/>
    <property type="match status" value="1"/>
</dbReference>
<feature type="domain" description="Nudix hydrolase" evidence="3">
    <location>
        <begin position="29"/>
        <end position="158"/>
    </location>
</feature>
<evidence type="ECO:0000256" key="2">
    <source>
        <dbReference type="ARBA" id="ARBA00022801"/>
    </source>
</evidence>
<evidence type="ECO:0000313" key="4">
    <source>
        <dbReference type="EMBL" id="PWV59283.1"/>
    </source>
</evidence>
<dbReference type="InterPro" id="IPR000086">
    <property type="entry name" value="NUDIX_hydrolase_dom"/>
</dbReference>
<dbReference type="AlphaFoldDB" id="A0A317MWP0"/>
<keyword evidence="2" id="KW-0378">Hydrolase</keyword>
<dbReference type="Pfam" id="PF00293">
    <property type="entry name" value="NUDIX"/>
    <property type="match status" value="1"/>
</dbReference>
<reference evidence="4 5" key="1">
    <citation type="submission" date="2018-05" db="EMBL/GenBank/DDBJ databases">
        <title>Genomic Encyclopedia of Type Strains, Phase IV (KMG-IV): sequencing the most valuable type-strain genomes for metagenomic binning, comparative biology and taxonomic classification.</title>
        <authorList>
            <person name="Goeker M."/>
        </authorList>
    </citation>
    <scope>NUCLEOTIDE SEQUENCE [LARGE SCALE GENOMIC DNA]</scope>
    <source>
        <strain evidence="4 5">DSM 23606</strain>
    </source>
</reference>
<gene>
    <name evidence="4" type="ORF">C7443_11151</name>
</gene>
<dbReference type="OrthoDB" id="517136at2"/>
<dbReference type="InterPro" id="IPR020084">
    <property type="entry name" value="NUDIX_hydrolase_CS"/>
</dbReference>
<dbReference type="CDD" id="cd04692">
    <property type="entry name" value="NUDIX_Hydrolase"/>
    <property type="match status" value="1"/>
</dbReference>
<accession>A0A317MWP0</accession>
<keyword evidence="5" id="KW-1185">Reference proteome</keyword>
<protein>
    <submittedName>
        <fullName evidence="4">Isopentenyl-diphosphate delta-isomerase type 1</fullName>
    </submittedName>
</protein>
<dbReference type="RefSeq" id="WP_110019695.1">
    <property type="nucleotide sequence ID" value="NZ_QGTJ01000011.1"/>
</dbReference>